<gene>
    <name evidence="2" type="ORF">H6F44_12485</name>
</gene>
<evidence type="ECO:0000313" key="2">
    <source>
        <dbReference type="EMBL" id="MBD2150930.1"/>
    </source>
</evidence>
<evidence type="ECO:0000256" key="1">
    <source>
        <dbReference type="SAM" id="Phobius"/>
    </source>
</evidence>
<feature type="transmembrane region" description="Helical" evidence="1">
    <location>
        <begin position="122"/>
        <end position="141"/>
    </location>
</feature>
<feature type="transmembrane region" description="Helical" evidence="1">
    <location>
        <begin position="206"/>
        <end position="231"/>
    </location>
</feature>
<protein>
    <recommendedName>
        <fullName evidence="4">ATPase</fullName>
    </recommendedName>
</protein>
<dbReference type="RefSeq" id="WP_190351294.1">
    <property type="nucleotide sequence ID" value="NZ_JACJPY010000037.1"/>
</dbReference>
<dbReference type="PANTHER" id="PTHR34301">
    <property type="entry name" value="DNA-BINDING PROTEIN-RELATED"/>
    <property type="match status" value="1"/>
</dbReference>
<dbReference type="EMBL" id="JACJPY010000037">
    <property type="protein sequence ID" value="MBD2150930.1"/>
    <property type="molecule type" value="Genomic_DNA"/>
</dbReference>
<keyword evidence="1" id="KW-0812">Transmembrane</keyword>
<dbReference type="Gene3D" id="3.40.50.300">
    <property type="entry name" value="P-loop containing nucleotide triphosphate hydrolases"/>
    <property type="match status" value="1"/>
</dbReference>
<feature type="transmembrane region" description="Helical" evidence="1">
    <location>
        <begin position="263"/>
        <end position="279"/>
    </location>
</feature>
<keyword evidence="3" id="KW-1185">Reference proteome</keyword>
<accession>A0A926UTB8</accession>
<feature type="transmembrane region" description="Helical" evidence="1">
    <location>
        <begin position="310"/>
        <end position="333"/>
    </location>
</feature>
<organism evidence="2 3">
    <name type="scientific">Pseudanabaena cinerea FACHB-1277</name>
    <dbReference type="NCBI Taxonomy" id="2949581"/>
    <lineage>
        <taxon>Bacteria</taxon>
        <taxon>Bacillati</taxon>
        <taxon>Cyanobacteriota</taxon>
        <taxon>Cyanophyceae</taxon>
        <taxon>Pseudanabaenales</taxon>
        <taxon>Pseudanabaenaceae</taxon>
        <taxon>Pseudanabaena</taxon>
        <taxon>Pseudanabaena cinerea</taxon>
    </lineage>
</organism>
<evidence type="ECO:0000313" key="3">
    <source>
        <dbReference type="Proteomes" id="UP000631421"/>
    </source>
</evidence>
<reference evidence="2" key="2">
    <citation type="submission" date="2020-08" db="EMBL/GenBank/DDBJ databases">
        <authorList>
            <person name="Chen M."/>
            <person name="Teng W."/>
            <person name="Zhao L."/>
            <person name="Hu C."/>
            <person name="Zhou Y."/>
            <person name="Han B."/>
            <person name="Song L."/>
            <person name="Shu W."/>
        </authorList>
    </citation>
    <scope>NUCLEOTIDE SEQUENCE</scope>
    <source>
        <strain evidence="2">FACHB-1277</strain>
    </source>
</reference>
<name>A0A926UTB8_9CYAN</name>
<feature type="transmembrane region" description="Helical" evidence="1">
    <location>
        <begin position="153"/>
        <end position="186"/>
    </location>
</feature>
<dbReference type="InterPro" id="IPR027417">
    <property type="entry name" value="P-loop_NTPase"/>
</dbReference>
<reference evidence="2" key="1">
    <citation type="journal article" date="2015" name="ISME J.">
        <title>Draft Genome Sequence of Streptomyces incarnatus NRRL8089, which Produces the Nucleoside Antibiotic Sinefungin.</title>
        <authorList>
            <person name="Oshima K."/>
            <person name="Hattori M."/>
            <person name="Shimizu H."/>
            <person name="Fukuda K."/>
            <person name="Nemoto M."/>
            <person name="Inagaki K."/>
            <person name="Tamura T."/>
        </authorList>
    </citation>
    <scope>NUCLEOTIDE SEQUENCE</scope>
    <source>
        <strain evidence="2">FACHB-1277</strain>
    </source>
</reference>
<feature type="transmembrane region" description="Helical" evidence="1">
    <location>
        <begin position="286"/>
        <end position="304"/>
    </location>
</feature>
<comment type="caution">
    <text evidence="2">The sequence shown here is derived from an EMBL/GenBank/DDBJ whole genome shotgun (WGS) entry which is preliminary data.</text>
</comment>
<sequence length="984" mass="112414">MNEETSTPQVPLLDLAPKRKRPLSLWNPLDYLLLLYWVFYFPKAIPWYISVYENTFDSFYHNLVDLRRTYKRLLLPSFFSQFTPWHTRVFRYLMYEIIDDTKDFIWEKFLILKEVKHPRTQLVIMAILLNIFIAISFYFGLNKIGIKINWIEFAVSNLFSLFFIFNDQIAAGISISIVGGLAFSIVNANPIVSNIYHLSNGTELSVMSALSLGSLYGSASGLICGIAYSTVGTLKEKIYGWIGAITINTSFIIMGFIVGNIKGGLSFFVGLTLFLVLLVKFAKKWLILILGFFTVCLLVGILVGGSLNSVISTLVIILAFWVTNFLISAFSIARLDELCFSFGRIPHTSQYNFSWIRHLLIRWLESNWISGISNANQIFLFSHQSKVVQESIFESLASSWHTDLVYRMAILSDLITDIDILHKLTLPSIKSRHVSIAAQGFWHFHKASSMSDCKEKRSEILLSINSFEKIRDIRYGEEMYVLSIDLHNLSIPQNYQELLDYSTRFRNRHAYLIEQTTDLNQNQLIRLDLWNVINQFYKVLDDIYTLNQSISRTSRSFSLNRALGEISKAIDILGALSLETSRAEKPILKDIATRWRDILLAEAGSIGQVKIDKPIANPYTIGDPVIGERFIGREDILRQLEELWFINPIPQSIILYGHRRMGKTSILRNATTKVNDQVRIAYVNLLTIGNSPNATIETLMAICDAIAIAADIAAPRDQDFIQFPATTFRRHLEYIDKTFTGKLIIALDEFEKIEELIDSGKLRKELLGFLRGMVQMSSKLAFAFAGLHTLQEMNADYFQPFYASFIPISVAFLNRDATHQVLANPDPEFLLEYEPAALDHIYDLTNGQPYLTQLIGFQLVRMFNDYVFEQGKPRDRTFTIDDVRTICSGENFFTTGFNYFNGVWQQASEGAAHQQDILKALAPYPQGITESELISQTNLPSETLQAALKTLKDHDVIRSQKTNEIVNWAIAVELFRNWVVKYKA</sequence>
<keyword evidence="1" id="KW-0472">Membrane</keyword>
<feature type="transmembrane region" description="Helical" evidence="1">
    <location>
        <begin position="29"/>
        <end position="49"/>
    </location>
</feature>
<dbReference type="SUPFAM" id="SSF52540">
    <property type="entry name" value="P-loop containing nucleoside triphosphate hydrolases"/>
    <property type="match status" value="1"/>
</dbReference>
<keyword evidence="1" id="KW-1133">Transmembrane helix</keyword>
<evidence type="ECO:0008006" key="4">
    <source>
        <dbReference type="Google" id="ProtNLM"/>
    </source>
</evidence>
<dbReference type="Proteomes" id="UP000631421">
    <property type="component" value="Unassembled WGS sequence"/>
</dbReference>
<feature type="transmembrane region" description="Helical" evidence="1">
    <location>
        <begin position="238"/>
        <end position="257"/>
    </location>
</feature>
<proteinExistence type="predicted"/>
<dbReference type="AlphaFoldDB" id="A0A926UTB8"/>
<dbReference type="PANTHER" id="PTHR34301:SF8">
    <property type="entry name" value="ATPASE DOMAIN-CONTAINING PROTEIN"/>
    <property type="match status" value="1"/>
</dbReference>